<dbReference type="GO" id="GO:0004867">
    <property type="term" value="F:serine-type endopeptidase inhibitor activity"/>
    <property type="evidence" value="ECO:0007669"/>
    <property type="project" value="InterPro"/>
</dbReference>
<dbReference type="InterPro" id="IPR023795">
    <property type="entry name" value="Serpin_CS"/>
</dbReference>
<keyword evidence="5" id="KW-1185">Reference proteome</keyword>
<dbReference type="InterPro" id="IPR000215">
    <property type="entry name" value="Serpin_fam"/>
</dbReference>
<dbReference type="EMBL" id="JACMSC010000001">
    <property type="protein sequence ID" value="KAG6538975.1"/>
    <property type="molecule type" value="Genomic_DNA"/>
</dbReference>
<dbReference type="Gene3D" id="2.10.310.10">
    <property type="entry name" value="Serpins superfamily"/>
    <property type="match status" value="1"/>
</dbReference>
<dbReference type="Proteomes" id="UP000734854">
    <property type="component" value="Unassembled WGS sequence"/>
</dbReference>
<dbReference type="Gene3D" id="3.30.497.10">
    <property type="entry name" value="Antithrombin, subunit I, domain 2"/>
    <property type="match status" value="2"/>
</dbReference>
<dbReference type="InterPro" id="IPR042178">
    <property type="entry name" value="Serpin_sf_1"/>
</dbReference>
<proteinExistence type="inferred from homology"/>
<dbReference type="PROSITE" id="PS00284">
    <property type="entry name" value="SERPIN"/>
    <property type="match status" value="1"/>
</dbReference>
<dbReference type="InterPro" id="IPR042185">
    <property type="entry name" value="Serpin_sf_2"/>
</dbReference>
<evidence type="ECO:0000256" key="1">
    <source>
        <dbReference type="ARBA" id="ARBA00009500"/>
    </source>
</evidence>
<dbReference type="SUPFAM" id="SSF56574">
    <property type="entry name" value="Serpins"/>
    <property type="match status" value="3"/>
</dbReference>
<dbReference type="GO" id="GO:0005615">
    <property type="term" value="C:extracellular space"/>
    <property type="evidence" value="ECO:0007669"/>
    <property type="project" value="InterPro"/>
</dbReference>
<organism evidence="4 5">
    <name type="scientific">Zingiber officinale</name>
    <name type="common">Ginger</name>
    <name type="synonym">Amomum zingiber</name>
    <dbReference type="NCBI Taxonomy" id="94328"/>
    <lineage>
        <taxon>Eukaryota</taxon>
        <taxon>Viridiplantae</taxon>
        <taxon>Streptophyta</taxon>
        <taxon>Embryophyta</taxon>
        <taxon>Tracheophyta</taxon>
        <taxon>Spermatophyta</taxon>
        <taxon>Magnoliopsida</taxon>
        <taxon>Liliopsida</taxon>
        <taxon>Zingiberales</taxon>
        <taxon>Zingiberaceae</taxon>
        <taxon>Zingiber</taxon>
    </lineage>
</organism>
<sequence length="567" mass="63523">MFKEEVKAVDFRTKADVVADEINAWVENVTSNLIKELLPPGSVDSDTRLVLGNALYFKGSWTEKFDASKTLNSEFYLLNGTSVEVAFMTSRKKQFLASYDGFKVLRLPYKQGEDKRSFSMYIFLPDAKDGLWSLEEKLNSESELLTRFLPMQKADEVANEINSWVENVTSNLIKELLPPGSVDSDTRLVLGNALYFKGSWTEKFDASKTLNSEFYLLNGTSVEVAFMTSRKKQFLASYDGFKVLRLPYKQGEDKRSFSMYIFLPDAKDGLWSLEEKLNSESELLTRFLPMQKVEVNKFKLPKFKISFGFEASAVLKSLGLLSPFSVDADLSEMVDSPIGHNLYVSSIFHKSFIEVNEEGTEAAAASAAVLMLRSRSFRMDFDADHPFMFLIREDMTGVLLFTGHVLNPSIDRLQGPYARRNALLIRLSSGKLADLNSLSSQIVSLVLADGSPSAGPRVSFANGVFVDSSVTLKPSFNDIVTNTFKVEVKAVDFRTKMKLTPGLKMLLQESNLIKELPPPGSVDSDTRLVLGNALYFKGSWTEEFDASKTLNSEFYLLNGTLVEVAYD</sequence>
<dbReference type="Pfam" id="PF00079">
    <property type="entry name" value="Serpin"/>
    <property type="match status" value="3"/>
</dbReference>
<evidence type="ECO:0000313" key="4">
    <source>
        <dbReference type="EMBL" id="KAG6538975.1"/>
    </source>
</evidence>
<feature type="domain" description="Serpin" evidence="3">
    <location>
        <begin position="99"/>
        <end position="408"/>
    </location>
</feature>
<accession>A0A8J5IEF0</accession>
<name>A0A8J5IEF0_ZINOF</name>
<comment type="caution">
    <text evidence="4">The sequence shown here is derived from an EMBL/GenBank/DDBJ whole genome shotgun (WGS) entry which is preliminary data.</text>
</comment>
<protein>
    <recommendedName>
        <fullName evidence="3">Serpin domain-containing protein</fullName>
    </recommendedName>
</protein>
<comment type="similarity">
    <text evidence="1 2">Belongs to the serpin family.</text>
</comment>
<evidence type="ECO:0000313" key="5">
    <source>
        <dbReference type="Proteomes" id="UP000734854"/>
    </source>
</evidence>
<evidence type="ECO:0000256" key="2">
    <source>
        <dbReference type="RuleBase" id="RU000411"/>
    </source>
</evidence>
<dbReference type="SMART" id="SM00093">
    <property type="entry name" value="SERPIN"/>
    <property type="match status" value="1"/>
</dbReference>
<dbReference type="AlphaFoldDB" id="A0A8J5IEF0"/>
<dbReference type="PANTHER" id="PTHR11461">
    <property type="entry name" value="SERINE PROTEASE INHIBITOR, SERPIN"/>
    <property type="match status" value="1"/>
</dbReference>
<reference evidence="4 5" key="1">
    <citation type="submission" date="2020-08" db="EMBL/GenBank/DDBJ databases">
        <title>Plant Genome Project.</title>
        <authorList>
            <person name="Zhang R.-G."/>
        </authorList>
    </citation>
    <scope>NUCLEOTIDE SEQUENCE [LARGE SCALE GENOMIC DNA]</scope>
    <source>
        <tissue evidence="4">Rhizome</tissue>
    </source>
</reference>
<dbReference type="PANTHER" id="PTHR11461:SF211">
    <property type="entry name" value="GH10112P-RELATED"/>
    <property type="match status" value="1"/>
</dbReference>
<dbReference type="InterPro" id="IPR036186">
    <property type="entry name" value="Serpin_sf"/>
</dbReference>
<dbReference type="InterPro" id="IPR023796">
    <property type="entry name" value="Serpin_dom"/>
</dbReference>
<dbReference type="Gene3D" id="6.20.40.10">
    <property type="match status" value="1"/>
</dbReference>
<dbReference type="Gene3D" id="2.30.39.10">
    <property type="entry name" value="Alpha-1-antitrypsin, domain 1"/>
    <property type="match status" value="2"/>
</dbReference>
<dbReference type="CDD" id="cd02043">
    <property type="entry name" value="serpinP_plants"/>
    <property type="match status" value="1"/>
</dbReference>
<evidence type="ECO:0000259" key="3">
    <source>
        <dbReference type="SMART" id="SM00093"/>
    </source>
</evidence>
<gene>
    <name evidence="4" type="ORF">ZIOFF_004127</name>
</gene>